<evidence type="ECO:0000256" key="1">
    <source>
        <dbReference type="ARBA" id="ARBA00004651"/>
    </source>
</evidence>
<keyword evidence="10" id="KW-1185">Reference proteome</keyword>
<evidence type="ECO:0000256" key="3">
    <source>
        <dbReference type="ARBA" id="ARBA00022475"/>
    </source>
</evidence>
<dbReference type="Gene3D" id="3.30.240.20">
    <property type="entry name" value="bsu07140 like domains"/>
    <property type="match status" value="1"/>
</dbReference>
<comment type="subcellular location">
    <subcellularLocation>
        <location evidence="1">Cell membrane</location>
        <topology evidence="1">Multi-pass membrane protein</topology>
    </subcellularLocation>
</comment>
<organism evidence="9 10">
    <name type="scientific">Sulfitobacter dubius</name>
    <dbReference type="NCBI Taxonomy" id="218673"/>
    <lineage>
        <taxon>Bacteria</taxon>
        <taxon>Pseudomonadati</taxon>
        <taxon>Pseudomonadota</taxon>
        <taxon>Alphaproteobacteria</taxon>
        <taxon>Rhodobacterales</taxon>
        <taxon>Roseobacteraceae</taxon>
        <taxon>Sulfitobacter</taxon>
    </lineage>
</organism>
<keyword evidence="4 7" id="KW-0812">Transmembrane</keyword>
<dbReference type="InterPro" id="IPR023090">
    <property type="entry name" value="UPF0702_alpha/beta_dom_sf"/>
</dbReference>
<dbReference type="Proteomes" id="UP000831019">
    <property type="component" value="Chromosome"/>
</dbReference>
<gene>
    <name evidence="9" type="ORF">DSM109990_00994</name>
</gene>
<proteinExistence type="inferred from homology"/>
<evidence type="ECO:0000256" key="6">
    <source>
        <dbReference type="ARBA" id="ARBA00023136"/>
    </source>
</evidence>
<evidence type="ECO:0000259" key="8">
    <source>
        <dbReference type="Pfam" id="PF04239"/>
    </source>
</evidence>
<dbReference type="Pfam" id="PF04239">
    <property type="entry name" value="DUF421"/>
    <property type="match status" value="1"/>
</dbReference>
<evidence type="ECO:0000313" key="9">
    <source>
        <dbReference type="EMBL" id="UOA14195.1"/>
    </source>
</evidence>
<dbReference type="RefSeq" id="WP_243262605.1">
    <property type="nucleotide sequence ID" value="NZ_CAXAXN010000026.1"/>
</dbReference>
<feature type="domain" description="YetF C-terminal" evidence="8">
    <location>
        <begin position="90"/>
        <end position="159"/>
    </location>
</feature>
<keyword evidence="5 7" id="KW-1133">Transmembrane helix</keyword>
<accession>A0ABY3ZHQ7</accession>
<evidence type="ECO:0000256" key="4">
    <source>
        <dbReference type="ARBA" id="ARBA00022692"/>
    </source>
</evidence>
<dbReference type="PANTHER" id="PTHR34582:SF6">
    <property type="entry name" value="UPF0702 TRANSMEMBRANE PROTEIN YCAP"/>
    <property type="match status" value="1"/>
</dbReference>
<evidence type="ECO:0000313" key="10">
    <source>
        <dbReference type="Proteomes" id="UP000831019"/>
    </source>
</evidence>
<evidence type="ECO:0000256" key="5">
    <source>
        <dbReference type="ARBA" id="ARBA00022989"/>
    </source>
</evidence>
<evidence type="ECO:0000256" key="7">
    <source>
        <dbReference type="SAM" id="Phobius"/>
    </source>
</evidence>
<dbReference type="EMBL" id="CP085144">
    <property type="protein sequence ID" value="UOA14195.1"/>
    <property type="molecule type" value="Genomic_DNA"/>
</dbReference>
<sequence length="173" mass="19096">MFFENVPLDIVARALLLSSIALIWVIFVVRVIGLRTFSKMTAFDFVATVATGSLLAGACQATTWPEFAQPTLAISALLGAQFVIARGRQASDRFEQTVQNEPVILMRDGQIFDDALRETRVARADLIAKLREANAMRFSDVRAVVLETTGDISVLHGDELEDRILEGVREITD</sequence>
<dbReference type="PANTHER" id="PTHR34582">
    <property type="entry name" value="UPF0702 TRANSMEMBRANE PROTEIN YCAP"/>
    <property type="match status" value="1"/>
</dbReference>
<name>A0ABY3ZHQ7_9RHOB</name>
<feature type="transmembrane region" description="Helical" evidence="7">
    <location>
        <begin position="12"/>
        <end position="32"/>
    </location>
</feature>
<reference evidence="10" key="1">
    <citation type="journal article" date="2022" name="Microorganisms">
        <title>Beyond the ABCs#Discovery of Three New Plasmid Types in Rhodobacterales (RepQ, RepY, RepW).</title>
        <authorList>
            <person name="Freese H.M."/>
            <person name="Ringel V."/>
            <person name="Overmann J."/>
            <person name="Petersen J."/>
        </authorList>
    </citation>
    <scope>NUCLEOTIDE SEQUENCE [LARGE SCALE GENOMIC DNA]</scope>
    <source>
        <strain evidence="10">DSM 109990</strain>
    </source>
</reference>
<evidence type="ECO:0000256" key="2">
    <source>
        <dbReference type="ARBA" id="ARBA00006448"/>
    </source>
</evidence>
<keyword evidence="3" id="KW-1003">Cell membrane</keyword>
<protein>
    <recommendedName>
        <fullName evidence="8">YetF C-terminal domain-containing protein</fullName>
    </recommendedName>
</protein>
<dbReference type="InterPro" id="IPR007353">
    <property type="entry name" value="DUF421"/>
</dbReference>
<comment type="similarity">
    <text evidence="2">Belongs to the UPF0702 family.</text>
</comment>
<keyword evidence="6 7" id="KW-0472">Membrane</keyword>